<evidence type="ECO:0000259" key="6">
    <source>
        <dbReference type="Pfam" id="PF14378"/>
    </source>
</evidence>
<feature type="transmembrane region" description="Helical" evidence="5">
    <location>
        <begin position="283"/>
        <end position="304"/>
    </location>
</feature>
<dbReference type="GO" id="GO:0016020">
    <property type="term" value="C:membrane"/>
    <property type="evidence" value="ECO:0007669"/>
    <property type="project" value="UniProtKB-SubCell"/>
</dbReference>
<proteinExistence type="predicted"/>
<dbReference type="GO" id="GO:0030148">
    <property type="term" value="P:sphingolipid biosynthetic process"/>
    <property type="evidence" value="ECO:0007669"/>
    <property type="project" value="EnsemblFungi"/>
</dbReference>
<dbReference type="HOGENOM" id="CLU_047580_1_0_1"/>
<reference evidence="7 8" key="1">
    <citation type="journal article" date="2011" name="Proc. Natl. Acad. Sci. U.S.A.">
        <title>Evolutionary erosion of yeast sex chromosomes by mating-type switching accidents.</title>
        <authorList>
            <person name="Gordon J.L."/>
            <person name="Armisen D."/>
            <person name="Proux-Wera E."/>
            <person name="Oheigeartaigh S.S."/>
            <person name="Byrne K.P."/>
            <person name="Wolfe K.H."/>
        </authorList>
    </citation>
    <scope>NUCLEOTIDE SEQUENCE [LARGE SCALE GENOMIC DNA]</scope>
    <source>
        <strain evidence="8">ATCC 24235 / CBS 4417 / NBRC 1672 / NRRL Y-8282 / UCD 70-5</strain>
    </source>
</reference>
<dbReference type="Proteomes" id="UP000005666">
    <property type="component" value="Chromosome 1"/>
</dbReference>
<evidence type="ECO:0000256" key="1">
    <source>
        <dbReference type="ARBA" id="ARBA00004141"/>
    </source>
</evidence>
<feature type="transmembrane region" description="Helical" evidence="5">
    <location>
        <begin position="147"/>
        <end position="169"/>
    </location>
</feature>
<evidence type="ECO:0000256" key="5">
    <source>
        <dbReference type="SAM" id="Phobius"/>
    </source>
</evidence>
<dbReference type="KEGG" id="tpf:TPHA_0A02150"/>
<dbReference type="PANTHER" id="PTHR31310:SF8">
    <property type="entry name" value="INOSITOLPHOSPHOTRANSFERASE 1"/>
    <property type="match status" value="1"/>
</dbReference>
<dbReference type="STRING" id="1071381.G8BN19"/>
<keyword evidence="3 5" id="KW-1133">Transmembrane helix</keyword>
<evidence type="ECO:0000313" key="8">
    <source>
        <dbReference type="Proteomes" id="UP000005666"/>
    </source>
</evidence>
<dbReference type="GO" id="GO:0010507">
    <property type="term" value="P:negative regulation of autophagy"/>
    <property type="evidence" value="ECO:0007669"/>
    <property type="project" value="EnsemblFungi"/>
</dbReference>
<dbReference type="OrthoDB" id="5784at2759"/>
<dbReference type="GeneID" id="11532277"/>
<organism evidence="7 8">
    <name type="scientific">Tetrapisispora phaffii (strain ATCC 24235 / CBS 4417 / NBRC 1672 / NRRL Y-8282 / UCD 70-5)</name>
    <name type="common">Yeast</name>
    <name type="synonym">Fabospora phaffii</name>
    <dbReference type="NCBI Taxonomy" id="1071381"/>
    <lineage>
        <taxon>Eukaryota</taxon>
        <taxon>Fungi</taxon>
        <taxon>Dikarya</taxon>
        <taxon>Ascomycota</taxon>
        <taxon>Saccharomycotina</taxon>
        <taxon>Saccharomycetes</taxon>
        <taxon>Saccharomycetales</taxon>
        <taxon>Saccharomycetaceae</taxon>
        <taxon>Tetrapisispora</taxon>
    </lineage>
</organism>
<dbReference type="GO" id="GO:0070916">
    <property type="term" value="C:inositol phosphoceramide synthase complex"/>
    <property type="evidence" value="ECO:0007669"/>
    <property type="project" value="TreeGrafter"/>
</dbReference>
<feature type="transmembrane region" description="Helical" evidence="5">
    <location>
        <begin position="181"/>
        <end position="204"/>
    </location>
</feature>
<dbReference type="GO" id="GO:0016772">
    <property type="term" value="F:transferase activity, transferring phosphorus-containing groups"/>
    <property type="evidence" value="ECO:0007669"/>
    <property type="project" value="EnsemblFungi"/>
</dbReference>
<gene>
    <name evidence="7" type="primary">TPHA0A02150</name>
    <name evidence="7" type="ordered locus">TPHA_0A02150</name>
</gene>
<feature type="transmembrane region" description="Helical" evidence="5">
    <location>
        <begin position="211"/>
        <end position="232"/>
    </location>
</feature>
<dbReference type="GO" id="GO:0006676">
    <property type="term" value="P:mannosyl diphosphorylinositol ceramide metabolic process"/>
    <property type="evidence" value="ECO:0007669"/>
    <property type="project" value="EnsemblFungi"/>
</dbReference>
<protein>
    <recommendedName>
        <fullName evidence="6">Inositolphosphotransferase Aur1/Ipt1 domain-containing protein</fullName>
    </recommendedName>
</protein>
<dbReference type="AlphaFoldDB" id="G8BN19"/>
<evidence type="ECO:0000313" key="7">
    <source>
        <dbReference type="EMBL" id="CCE61297.1"/>
    </source>
</evidence>
<keyword evidence="2 5" id="KW-0812">Transmembrane</keyword>
<name>G8BN19_TETPH</name>
<feature type="transmembrane region" description="Helical" evidence="5">
    <location>
        <begin position="21"/>
        <end position="41"/>
    </location>
</feature>
<dbReference type="eggNOG" id="ENOG502QPKA">
    <property type="taxonomic scope" value="Eukaryota"/>
</dbReference>
<evidence type="ECO:0000256" key="4">
    <source>
        <dbReference type="ARBA" id="ARBA00023136"/>
    </source>
</evidence>
<sequence length="529" mass="61347">MVFIVNVVKRLYNGAINKRNLITLPLNFLINFSLIFLWLQLFGHAGIVPNDIRPKINSHIAFFADLYLFGDYWNEIKNQGLSNHHIITTFATSFAFLVIGTIVVPLSIWYYLYYVKRLKYNFFNKFDYLLHYNVNTQTFSPKHFRSLFLPFFLPLFTFIILNIDHYFASQNQENFTKAKDLLAWTFYVILHVTAPILTAVYLYVFHPAGVLKCFALTLGIQNICGVFTHMLLPMAPPWFTHMYGIYDTEHVNYTQEGFAAGLTRFDAHLGSHMNTNGFHLSPIVFGAVPSIHSAIGFQCFLFLVATSTKLKNRFVKNTMHNRLSQSSDDSASDVNIEYFDLNSDKSFKLSNEQSFDQLEINDYNEQRLSQPQNEAEEYVAGSMHSYSSDALSTISGMSENAENTVSLNTNKKSPFVEYYIQDIGVSSRFYFRILNIISLPRVLGFLFITIQWWATIYLDHHYRFDLFIGMLYALFANIFINQLLLQPKIMEKFIDIRLGKKADDDNEGRTMGMRVFKGTKYEWFFDPLA</sequence>
<comment type="subcellular location">
    <subcellularLocation>
        <location evidence="1">Membrane</location>
        <topology evidence="1">Multi-pass membrane protein</topology>
    </subcellularLocation>
</comment>
<feature type="transmembrane region" description="Helical" evidence="5">
    <location>
        <begin position="433"/>
        <end position="454"/>
    </location>
</feature>
<dbReference type="Pfam" id="PF14378">
    <property type="entry name" value="PAP2_3"/>
    <property type="match status" value="1"/>
</dbReference>
<dbReference type="InterPro" id="IPR026841">
    <property type="entry name" value="Aur1/Ipt1"/>
</dbReference>
<accession>G8BN19</accession>
<keyword evidence="8" id="KW-1185">Reference proteome</keyword>
<feature type="transmembrane region" description="Helical" evidence="5">
    <location>
        <begin position="466"/>
        <end position="485"/>
    </location>
</feature>
<evidence type="ECO:0000256" key="3">
    <source>
        <dbReference type="ARBA" id="ARBA00022989"/>
    </source>
</evidence>
<dbReference type="CDD" id="cd01610">
    <property type="entry name" value="PAP2_like"/>
    <property type="match status" value="1"/>
</dbReference>
<keyword evidence="4 5" id="KW-0472">Membrane</keyword>
<feature type="domain" description="Inositolphosphotransferase Aur1/Ipt1" evidence="6">
    <location>
        <begin position="177"/>
        <end position="308"/>
    </location>
</feature>
<feature type="transmembrane region" description="Helical" evidence="5">
    <location>
        <begin position="86"/>
        <end position="112"/>
    </location>
</feature>
<dbReference type="OMA" id="PMAPPWF"/>
<evidence type="ECO:0000256" key="2">
    <source>
        <dbReference type="ARBA" id="ARBA00022692"/>
    </source>
</evidence>
<dbReference type="InterPro" id="IPR052185">
    <property type="entry name" value="IPC_Synthase-Related"/>
</dbReference>
<dbReference type="EMBL" id="HE612856">
    <property type="protein sequence ID" value="CCE61297.1"/>
    <property type="molecule type" value="Genomic_DNA"/>
</dbReference>
<dbReference type="PANTHER" id="PTHR31310">
    <property type="match status" value="1"/>
</dbReference>
<dbReference type="RefSeq" id="XP_003683731.1">
    <property type="nucleotide sequence ID" value="XM_003683683.1"/>
</dbReference>
<dbReference type="CDD" id="cd03386">
    <property type="entry name" value="PAP2_Aur1_like"/>
    <property type="match status" value="1"/>
</dbReference>